<dbReference type="Gene3D" id="3.40.50.1820">
    <property type="entry name" value="alpha/beta hydrolase"/>
    <property type="match status" value="1"/>
</dbReference>
<evidence type="ECO:0000313" key="6">
    <source>
        <dbReference type="Proteomes" id="UP000007796"/>
    </source>
</evidence>
<evidence type="ECO:0000256" key="2">
    <source>
        <dbReference type="ARBA" id="ARBA00022801"/>
    </source>
</evidence>
<reference evidence="5 6" key="1">
    <citation type="journal article" date="2011" name="Proc. Natl. Acad. Sci. U.S.A.">
        <title>Genome and transcriptome analyses of the mountain pine beetle-fungal symbiont Grosmannia clavigera, a lodgepole pine pathogen.</title>
        <authorList>
            <person name="DiGuistini S."/>
            <person name="Wang Y."/>
            <person name="Liao N.Y."/>
            <person name="Taylor G."/>
            <person name="Tanguay P."/>
            <person name="Feau N."/>
            <person name="Henrissat B."/>
            <person name="Chan S.K."/>
            <person name="Hesse-Orce U."/>
            <person name="Alamouti S.M."/>
            <person name="Tsui C.K.M."/>
            <person name="Docking R.T."/>
            <person name="Levasseur A."/>
            <person name="Haridas S."/>
            <person name="Robertson G."/>
            <person name="Birol I."/>
            <person name="Holt R.A."/>
            <person name="Marra M.A."/>
            <person name="Hamelin R.C."/>
            <person name="Hirst M."/>
            <person name="Jones S.J.M."/>
            <person name="Bohlmann J."/>
            <person name="Breuil C."/>
        </authorList>
    </citation>
    <scope>NUCLEOTIDE SEQUENCE [LARGE SCALE GENOMIC DNA]</scope>
    <source>
        <strain evidence="6">kw1407 / UAMH 11150</strain>
    </source>
</reference>
<comment type="similarity">
    <text evidence="1">Belongs to the 'GDXG' lipolytic enzyme family.</text>
</comment>
<dbReference type="HOGENOM" id="CLU_012494_6_1_1"/>
<dbReference type="InterPro" id="IPR050300">
    <property type="entry name" value="GDXG_lipolytic_enzyme"/>
</dbReference>
<dbReference type="SUPFAM" id="SSF53474">
    <property type="entry name" value="alpha/beta-Hydrolases"/>
    <property type="match status" value="1"/>
</dbReference>
<dbReference type="STRING" id="655863.F0XEJ6"/>
<keyword evidence="6" id="KW-1185">Reference proteome</keyword>
<proteinExistence type="inferred from homology"/>
<name>F0XEJ6_GROCL</name>
<dbReference type="AlphaFoldDB" id="F0XEJ6"/>
<dbReference type="OrthoDB" id="408631at2759"/>
<dbReference type="PANTHER" id="PTHR48081">
    <property type="entry name" value="AB HYDROLASE SUPERFAMILY PROTEIN C4A8.06C"/>
    <property type="match status" value="1"/>
</dbReference>
<dbReference type="InterPro" id="IPR033140">
    <property type="entry name" value="Lipase_GDXG_put_SER_AS"/>
</dbReference>
<dbReference type="GO" id="GO:0004497">
    <property type="term" value="F:monooxygenase activity"/>
    <property type="evidence" value="ECO:0007669"/>
    <property type="project" value="UniProtKB-KW"/>
</dbReference>
<protein>
    <submittedName>
        <fullName evidence="5">Arylesterase monooxygenase</fullName>
    </submittedName>
</protein>
<dbReference type="PANTHER" id="PTHR48081:SF8">
    <property type="entry name" value="ALPHA_BETA HYDROLASE FOLD-3 DOMAIN-CONTAINING PROTEIN-RELATED"/>
    <property type="match status" value="1"/>
</dbReference>
<dbReference type="Pfam" id="PF07859">
    <property type="entry name" value="Abhydrolase_3"/>
    <property type="match status" value="1"/>
</dbReference>
<sequence length="358" mass="38524">MATYDQEYWQVIEPMAKAQAAQPMPPPKNCLEIRARSRKFMEAVLQRMPFPENVTETRIDVVTPDGHTVPVYRYATAEQLARKDQPVVLYMHGGGMVSASAQLYRTLMATQVIDFGVQHFAVDYRLAPEATAPVMLEECYSVLAYLSGHAAALGIDAARIGVAGDSAGGGLATGVTLMARDRSLQPPVAKLIVLYPMLDDRTVQRHPPKGARLSGASTTDDDWAKRSVLVWSTEQNAMAWAAYLGLGNPGTDGALEAATALTEATANDAGTLPSTITPYSVPARAESLVGMPSTYIDVGALDLFLEEAVHFAAKLARDSVEFDFHVLHGLPHAYNQVAPSITAAQSARALQKGAYTSF</sequence>
<dbReference type="InterPro" id="IPR013094">
    <property type="entry name" value="AB_hydrolase_3"/>
</dbReference>
<evidence type="ECO:0000256" key="1">
    <source>
        <dbReference type="ARBA" id="ARBA00010515"/>
    </source>
</evidence>
<organism evidence="6">
    <name type="scientific">Grosmannia clavigera (strain kw1407 / UAMH 11150)</name>
    <name type="common">Blue stain fungus</name>
    <name type="synonym">Graphiocladiella clavigera</name>
    <dbReference type="NCBI Taxonomy" id="655863"/>
    <lineage>
        <taxon>Eukaryota</taxon>
        <taxon>Fungi</taxon>
        <taxon>Dikarya</taxon>
        <taxon>Ascomycota</taxon>
        <taxon>Pezizomycotina</taxon>
        <taxon>Sordariomycetes</taxon>
        <taxon>Sordariomycetidae</taxon>
        <taxon>Ophiostomatales</taxon>
        <taxon>Ophiostomataceae</taxon>
        <taxon>Leptographium</taxon>
    </lineage>
</organism>
<accession>F0XEJ6</accession>
<evidence type="ECO:0000256" key="3">
    <source>
        <dbReference type="PROSITE-ProRule" id="PRU10038"/>
    </source>
</evidence>
<dbReference type="PROSITE" id="PS01174">
    <property type="entry name" value="LIPASE_GDXG_SER"/>
    <property type="match status" value="1"/>
</dbReference>
<evidence type="ECO:0000313" key="5">
    <source>
        <dbReference type="EMBL" id="EFX04410.1"/>
    </source>
</evidence>
<evidence type="ECO:0000259" key="4">
    <source>
        <dbReference type="Pfam" id="PF07859"/>
    </source>
</evidence>
<keyword evidence="5" id="KW-0503">Monooxygenase</keyword>
<dbReference type="eggNOG" id="KOG4388">
    <property type="taxonomic scope" value="Eukaryota"/>
</dbReference>
<dbReference type="InParanoid" id="F0XEJ6"/>
<dbReference type="EMBL" id="GL629765">
    <property type="protein sequence ID" value="EFX04410.1"/>
    <property type="molecule type" value="Genomic_DNA"/>
</dbReference>
<dbReference type="Proteomes" id="UP000007796">
    <property type="component" value="Unassembled WGS sequence"/>
</dbReference>
<dbReference type="GeneID" id="25974205"/>
<dbReference type="InterPro" id="IPR029058">
    <property type="entry name" value="AB_hydrolase_fold"/>
</dbReference>
<feature type="active site" evidence="3">
    <location>
        <position position="166"/>
    </location>
</feature>
<feature type="domain" description="Alpha/beta hydrolase fold-3" evidence="4">
    <location>
        <begin position="88"/>
        <end position="334"/>
    </location>
</feature>
<keyword evidence="5" id="KW-0560">Oxidoreductase</keyword>
<dbReference type="RefSeq" id="XP_014173892.1">
    <property type="nucleotide sequence ID" value="XM_014318417.1"/>
</dbReference>
<keyword evidence="2" id="KW-0378">Hydrolase</keyword>
<dbReference type="GO" id="GO:0016787">
    <property type="term" value="F:hydrolase activity"/>
    <property type="evidence" value="ECO:0007669"/>
    <property type="project" value="UniProtKB-KW"/>
</dbReference>
<gene>
    <name evidence="5" type="ORF">CMQ_1338</name>
</gene>